<proteinExistence type="inferred from homology"/>
<reference evidence="14 15" key="1">
    <citation type="submission" date="2019-12" db="EMBL/GenBank/DDBJ databases">
        <title>Comparative genomics gives insights into the taxonomy of the Azoarcus-Aromatoleum group and reveals separate origins of nif in the plant-associated Azoarcus and non-plant-associated Aromatoleum sub-groups.</title>
        <authorList>
            <person name="Lafos M."/>
            <person name="Maluk M."/>
            <person name="Batista M."/>
            <person name="Junghare M."/>
            <person name="Carmona M."/>
            <person name="Faoro H."/>
            <person name="Cruz L.M."/>
            <person name="Battistoni F."/>
            <person name="De Souza E."/>
            <person name="Pedrosa F."/>
            <person name="Chen W.-M."/>
            <person name="Poole P.S."/>
            <person name="Dixon R.A."/>
            <person name="James E.K."/>
        </authorList>
    </citation>
    <scope>NUCLEOTIDE SEQUENCE [LARGE SCALE GENOMIC DNA]</scope>
    <source>
        <strain evidence="14 15">22Lin</strain>
    </source>
</reference>
<evidence type="ECO:0000256" key="1">
    <source>
        <dbReference type="ARBA" id="ARBA00004167"/>
    </source>
</evidence>
<keyword evidence="3 10" id="KW-1003">Cell membrane</keyword>
<dbReference type="PANTHER" id="PTHR33162:SF1">
    <property type="entry name" value="SEC-INDEPENDENT PROTEIN TRANSLOCASE PROTEIN TATA, CHLOROPLASTIC"/>
    <property type="match status" value="1"/>
</dbReference>
<keyword evidence="2 10" id="KW-0813">Transport</keyword>
<dbReference type="Pfam" id="PF02416">
    <property type="entry name" value="TatA_B_E"/>
    <property type="match status" value="1"/>
</dbReference>
<evidence type="ECO:0000256" key="11">
    <source>
        <dbReference type="SAM" id="Coils"/>
    </source>
</evidence>
<dbReference type="InterPro" id="IPR003369">
    <property type="entry name" value="TatA/B/E"/>
</dbReference>
<dbReference type="NCBIfam" id="TIGR01410">
    <property type="entry name" value="tatB"/>
    <property type="match status" value="1"/>
</dbReference>
<dbReference type="PANTHER" id="PTHR33162">
    <property type="entry name" value="SEC-INDEPENDENT PROTEIN TRANSLOCASE PROTEIN TATA, CHLOROPLASTIC"/>
    <property type="match status" value="1"/>
</dbReference>
<evidence type="ECO:0000256" key="7">
    <source>
        <dbReference type="ARBA" id="ARBA00022989"/>
    </source>
</evidence>
<feature type="region of interest" description="Disordered" evidence="12">
    <location>
        <begin position="125"/>
        <end position="169"/>
    </location>
</feature>
<dbReference type="EMBL" id="WTVQ01000003">
    <property type="protein sequence ID" value="NMG73761.1"/>
    <property type="molecule type" value="Genomic_DNA"/>
</dbReference>
<sequence length="169" mass="17608">MFDFGFSELIVIAVVMLIVVGPERLPKVARTAGHLLGRLQRYVTDVKSDIQREMQLEDLKKLQQQVEQQARELESSVRSQMNSVEADLGKTAAEVQSSVAIAANESSAAAPVAVEQATTVPLAPAGGASETAALPANPAPVDGASAEPSPQLELGLGPAPSPGQTAEKV</sequence>
<dbReference type="RefSeq" id="WP_169258902.1">
    <property type="nucleotide sequence ID" value="NZ_WTVQ01000003.1"/>
</dbReference>
<dbReference type="Gene3D" id="1.20.5.3310">
    <property type="match status" value="1"/>
</dbReference>
<evidence type="ECO:0000256" key="2">
    <source>
        <dbReference type="ARBA" id="ARBA00022448"/>
    </source>
</evidence>
<keyword evidence="6 10" id="KW-0653">Protein transport</keyword>
<keyword evidence="7 10" id="KW-1133">Transmembrane helix</keyword>
<keyword evidence="9 10" id="KW-0472">Membrane</keyword>
<comment type="caution">
    <text evidence="14">The sequence shown here is derived from an EMBL/GenBank/DDBJ whole genome shotgun (WGS) entry which is preliminary data.</text>
</comment>
<comment type="function">
    <text evidence="10">Part of the twin-arginine translocation (Tat) system that transports large folded proteins containing a characteristic twin-arginine motif in their signal peptide across membranes. Together with TatC, TatB is part of a receptor directly interacting with Tat signal peptides. TatB may form an oligomeric binding site that transiently accommodates folded Tat precursor proteins before their translocation.</text>
</comment>
<evidence type="ECO:0000256" key="12">
    <source>
        <dbReference type="SAM" id="MobiDB-lite"/>
    </source>
</evidence>
<keyword evidence="4" id="KW-0997">Cell inner membrane</keyword>
<dbReference type="Proteomes" id="UP000648984">
    <property type="component" value="Unassembled WGS sequence"/>
</dbReference>
<evidence type="ECO:0000256" key="13">
    <source>
        <dbReference type="SAM" id="Phobius"/>
    </source>
</evidence>
<evidence type="ECO:0000256" key="8">
    <source>
        <dbReference type="ARBA" id="ARBA00023010"/>
    </source>
</evidence>
<feature type="coiled-coil region" evidence="11">
    <location>
        <begin position="52"/>
        <end position="79"/>
    </location>
</feature>
<evidence type="ECO:0000256" key="9">
    <source>
        <dbReference type="ARBA" id="ARBA00023136"/>
    </source>
</evidence>
<evidence type="ECO:0000256" key="3">
    <source>
        <dbReference type="ARBA" id="ARBA00022475"/>
    </source>
</evidence>
<evidence type="ECO:0000313" key="14">
    <source>
        <dbReference type="EMBL" id="NMG73761.1"/>
    </source>
</evidence>
<dbReference type="InterPro" id="IPR018448">
    <property type="entry name" value="TatB"/>
</dbReference>
<comment type="subcellular location">
    <subcellularLocation>
        <location evidence="10">Cell membrane</location>
        <topology evidence="10">Single-pass membrane protein</topology>
    </subcellularLocation>
    <subcellularLocation>
        <location evidence="1">Membrane</location>
        <topology evidence="1">Single-pass membrane protein</topology>
    </subcellularLocation>
</comment>
<keyword evidence="5 10" id="KW-0812">Transmembrane</keyword>
<evidence type="ECO:0000256" key="10">
    <source>
        <dbReference type="HAMAP-Rule" id="MF_00237"/>
    </source>
</evidence>
<comment type="subunit">
    <text evidence="10">The Tat system comprises two distinct complexes: a TatABC complex, containing multiple copies of TatA, TatB and TatC subunits, and a separate TatA complex, containing only TatA subunits. Substrates initially bind to the TatABC complex, which probably triggers association of the separate TatA complex to form the active translocon.</text>
</comment>
<protein>
    <recommendedName>
        <fullName evidence="10">Sec-independent protein translocase protein TatB</fullName>
    </recommendedName>
</protein>
<comment type="similarity">
    <text evidence="10">Belongs to the TatB family.</text>
</comment>
<keyword evidence="8 10" id="KW-0811">Translocation</keyword>
<dbReference type="HAMAP" id="MF_00237">
    <property type="entry name" value="TatB"/>
    <property type="match status" value="1"/>
</dbReference>
<name>A0ABX1Q5X5_9RHOO</name>
<evidence type="ECO:0000313" key="15">
    <source>
        <dbReference type="Proteomes" id="UP000648984"/>
    </source>
</evidence>
<keyword evidence="15" id="KW-1185">Reference proteome</keyword>
<keyword evidence="11" id="KW-0175">Coiled coil</keyword>
<dbReference type="PRINTS" id="PR01506">
    <property type="entry name" value="TATBPROTEIN"/>
</dbReference>
<evidence type="ECO:0000256" key="5">
    <source>
        <dbReference type="ARBA" id="ARBA00022692"/>
    </source>
</evidence>
<evidence type="ECO:0000256" key="6">
    <source>
        <dbReference type="ARBA" id="ARBA00022927"/>
    </source>
</evidence>
<accession>A0ABX1Q5X5</accession>
<feature type="transmembrane region" description="Helical" evidence="13">
    <location>
        <begin position="6"/>
        <end position="22"/>
    </location>
</feature>
<gene>
    <name evidence="10 14" type="primary">tatB</name>
    <name evidence="14" type="ORF">GPA25_03210</name>
</gene>
<evidence type="ECO:0000256" key="4">
    <source>
        <dbReference type="ARBA" id="ARBA00022519"/>
    </source>
</evidence>
<organism evidence="14 15">
    <name type="scientific">Aromatoleum diolicum</name>
    <dbReference type="NCBI Taxonomy" id="75796"/>
    <lineage>
        <taxon>Bacteria</taxon>
        <taxon>Pseudomonadati</taxon>
        <taxon>Pseudomonadota</taxon>
        <taxon>Betaproteobacteria</taxon>
        <taxon>Rhodocyclales</taxon>
        <taxon>Rhodocyclaceae</taxon>
        <taxon>Aromatoleum</taxon>
    </lineage>
</organism>